<dbReference type="Gene3D" id="3.30.1330.50">
    <property type="entry name" value="2-C-methyl-D-erythritol 2,4-cyclodiphosphate synthase"/>
    <property type="match status" value="1"/>
</dbReference>
<protein>
    <recommendedName>
        <fullName evidence="1">2-C-methyl-D-erythritol 2,4-cyclodiphosphate synthase domain-containing protein</fullName>
    </recommendedName>
</protein>
<sequence length="81" mass="8278">MAEVRAAVAEAGYRPESVDATVIAERPKLGPHLSQMRQVIGEALGLDAARVNVKATTNEGIGAIGRGEGIAAIAVALLSEV</sequence>
<dbReference type="AlphaFoldDB" id="A0A0F8YL27"/>
<evidence type="ECO:0000313" key="2">
    <source>
        <dbReference type="EMBL" id="KKK82118.1"/>
    </source>
</evidence>
<dbReference type="PANTHER" id="PTHR43181">
    <property type="entry name" value="2-C-METHYL-D-ERYTHRITOL 2,4-CYCLODIPHOSPHATE SYNTHASE, CHLOROPLASTIC"/>
    <property type="match status" value="1"/>
</dbReference>
<organism evidence="2">
    <name type="scientific">marine sediment metagenome</name>
    <dbReference type="NCBI Taxonomy" id="412755"/>
    <lineage>
        <taxon>unclassified sequences</taxon>
        <taxon>metagenomes</taxon>
        <taxon>ecological metagenomes</taxon>
    </lineage>
</organism>
<proteinExistence type="predicted"/>
<dbReference type="Pfam" id="PF02542">
    <property type="entry name" value="YgbB"/>
    <property type="match status" value="1"/>
</dbReference>
<dbReference type="SUPFAM" id="SSF69765">
    <property type="entry name" value="IpsF-like"/>
    <property type="match status" value="1"/>
</dbReference>
<dbReference type="EMBL" id="LAZR01052813">
    <property type="protein sequence ID" value="KKK82118.1"/>
    <property type="molecule type" value="Genomic_DNA"/>
</dbReference>
<dbReference type="InterPro" id="IPR036571">
    <property type="entry name" value="MECDP_synthase_sf"/>
</dbReference>
<name>A0A0F8YL27_9ZZZZ</name>
<dbReference type="InterPro" id="IPR003526">
    <property type="entry name" value="MECDP_synthase"/>
</dbReference>
<reference evidence="2" key="1">
    <citation type="journal article" date="2015" name="Nature">
        <title>Complex archaea that bridge the gap between prokaryotes and eukaryotes.</title>
        <authorList>
            <person name="Spang A."/>
            <person name="Saw J.H."/>
            <person name="Jorgensen S.L."/>
            <person name="Zaremba-Niedzwiedzka K."/>
            <person name="Martijn J."/>
            <person name="Lind A.E."/>
            <person name="van Eijk R."/>
            <person name="Schleper C."/>
            <person name="Guy L."/>
            <person name="Ettema T.J."/>
        </authorList>
    </citation>
    <scope>NUCLEOTIDE SEQUENCE</scope>
</reference>
<dbReference type="GO" id="GO:0016114">
    <property type="term" value="P:terpenoid biosynthetic process"/>
    <property type="evidence" value="ECO:0007669"/>
    <property type="project" value="InterPro"/>
</dbReference>
<dbReference type="GO" id="GO:0008685">
    <property type="term" value="F:2-C-methyl-D-erythritol 2,4-cyclodiphosphate synthase activity"/>
    <property type="evidence" value="ECO:0007669"/>
    <property type="project" value="InterPro"/>
</dbReference>
<dbReference type="PANTHER" id="PTHR43181:SF1">
    <property type="entry name" value="2-C-METHYL-D-ERYTHRITOL 2,4-CYCLODIPHOSPHATE SYNTHASE, CHLOROPLASTIC"/>
    <property type="match status" value="1"/>
</dbReference>
<accession>A0A0F8YL27</accession>
<evidence type="ECO:0000259" key="1">
    <source>
        <dbReference type="Pfam" id="PF02542"/>
    </source>
</evidence>
<comment type="caution">
    <text evidence="2">The sequence shown here is derived from an EMBL/GenBank/DDBJ whole genome shotgun (WGS) entry which is preliminary data.</text>
</comment>
<gene>
    <name evidence="2" type="ORF">LCGC14_2806570</name>
</gene>
<feature type="domain" description="2-C-methyl-D-erythritol 2,4-cyclodiphosphate synthase" evidence="1">
    <location>
        <begin position="2"/>
        <end position="78"/>
    </location>
</feature>